<organism evidence="7 8">
    <name type="scientific">Neogobius melanostomus</name>
    <name type="common">round goby</name>
    <dbReference type="NCBI Taxonomy" id="47308"/>
    <lineage>
        <taxon>Eukaryota</taxon>
        <taxon>Metazoa</taxon>
        <taxon>Chordata</taxon>
        <taxon>Craniata</taxon>
        <taxon>Vertebrata</taxon>
        <taxon>Euteleostomi</taxon>
        <taxon>Actinopterygii</taxon>
        <taxon>Neopterygii</taxon>
        <taxon>Teleostei</taxon>
        <taxon>Neoteleostei</taxon>
        <taxon>Acanthomorphata</taxon>
        <taxon>Gobiaria</taxon>
        <taxon>Gobiiformes</taxon>
        <taxon>Gobioidei</taxon>
        <taxon>Gobiidae</taxon>
        <taxon>Benthophilinae</taxon>
        <taxon>Neogobiini</taxon>
        <taxon>Neogobius</taxon>
    </lineage>
</organism>
<keyword evidence="3" id="KW-0732">Signal</keyword>
<dbReference type="Proteomes" id="UP000694523">
    <property type="component" value="Unplaced"/>
</dbReference>
<evidence type="ECO:0000256" key="5">
    <source>
        <dbReference type="PROSITE-ProRule" id="PRU00302"/>
    </source>
</evidence>
<proteinExistence type="predicted"/>
<comment type="caution">
    <text evidence="5">Lacks conserved residue(s) required for the propagation of feature annotation.</text>
</comment>
<dbReference type="PANTHER" id="PTHR45785:SF2">
    <property type="entry name" value="COMPLEMENT FACTOR H-RELATED"/>
    <property type="match status" value="1"/>
</dbReference>
<name>A0A8C6S9M7_9GOBI</name>
<evidence type="ECO:0000259" key="6">
    <source>
        <dbReference type="PROSITE" id="PS50923"/>
    </source>
</evidence>
<keyword evidence="4" id="KW-1015">Disulfide bond</keyword>
<dbReference type="InterPro" id="IPR000436">
    <property type="entry name" value="Sushi_SCR_CCP_dom"/>
</dbReference>
<dbReference type="Ensembl" id="ENSNMLT00000004298.1">
    <property type="protein sequence ID" value="ENSNMLP00000003744.1"/>
    <property type="gene ID" value="ENSNMLG00000002736.1"/>
</dbReference>
<dbReference type="CDD" id="cd00033">
    <property type="entry name" value="CCP"/>
    <property type="match status" value="3"/>
</dbReference>
<dbReference type="SMART" id="SM00032">
    <property type="entry name" value="CCP"/>
    <property type="match status" value="4"/>
</dbReference>
<dbReference type="InterPro" id="IPR035976">
    <property type="entry name" value="Sushi/SCR/CCP_sf"/>
</dbReference>
<evidence type="ECO:0000313" key="8">
    <source>
        <dbReference type="Proteomes" id="UP000694523"/>
    </source>
</evidence>
<dbReference type="Gene3D" id="2.10.70.10">
    <property type="entry name" value="Complement Module, domain 1"/>
    <property type="match status" value="4"/>
</dbReference>
<dbReference type="AlphaFoldDB" id="A0A8C6S9M7"/>
<evidence type="ECO:0000256" key="1">
    <source>
        <dbReference type="ARBA" id="ARBA00004328"/>
    </source>
</evidence>
<reference evidence="7" key="1">
    <citation type="submission" date="2025-08" db="UniProtKB">
        <authorList>
            <consortium name="Ensembl"/>
        </authorList>
    </citation>
    <scope>IDENTIFICATION</scope>
</reference>
<feature type="domain" description="Sushi" evidence="6">
    <location>
        <begin position="54"/>
        <end position="113"/>
    </location>
</feature>
<comment type="subcellular location">
    <subcellularLocation>
        <location evidence="1">Virion</location>
    </subcellularLocation>
</comment>
<accession>A0A8C6S9M7</accession>
<dbReference type="SUPFAM" id="SSF57535">
    <property type="entry name" value="Complement control module/SCR domain"/>
    <property type="match status" value="4"/>
</dbReference>
<feature type="domain" description="Sushi" evidence="6">
    <location>
        <begin position="172"/>
        <end position="232"/>
    </location>
</feature>
<evidence type="ECO:0000256" key="3">
    <source>
        <dbReference type="ARBA" id="ARBA00022729"/>
    </source>
</evidence>
<reference evidence="7" key="2">
    <citation type="submission" date="2025-09" db="UniProtKB">
        <authorList>
            <consortium name="Ensembl"/>
        </authorList>
    </citation>
    <scope>IDENTIFICATION</scope>
</reference>
<evidence type="ECO:0000256" key="2">
    <source>
        <dbReference type="ARBA" id="ARBA00022659"/>
    </source>
</evidence>
<sequence length="354" mass="40544">MGPFCVEFESSPRVCVGYLRFPLPLKTSTIESVHGDNGWKLAHGYNLVWPARNQNCPTPVIENGFFIPERDTLSYDTELYYSCDEDFNPVEGSWWAAVTCQNGNWSSIPECDTACFEPVIPNANYTAFQYVKNNEKIRIRCNTGYEDKKKRARAICQNGQWTELPVCEKMDSWCGPPPQIPNAVIINHGYEEMFQEDAYVEYMCKSNFELETNSNRAYCSYGQWLTPPSCRQKQTNQGRDPPATTGAVDILPPNFYKIILLYKCNYYYKLKGERIVRCANGNWTQPPTCEGTDSLLENKMKLPCFDSTWKTARAECRDNQLHLSECKCNTYAVRQRTVGYGPVLDSKGVVYSCR</sequence>
<evidence type="ECO:0000256" key="4">
    <source>
        <dbReference type="ARBA" id="ARBA00023157"/>
    </source>
</evidence>
<keyword evidence="2 5" id="KW-0768">Sushi</keyword>
<dbReference type="PROSITE" id="PS50923">
    <property type="entry name" value="SUSHI"/>
    <property type="match status" value="2"/>
</dbReference>
<dbReference type="InterPro" id="IPR051503">
    <property type="entry name" value="ComplSys_Reg/VirEntry_Med"/>
</dbReference>
<dbReference type="Pfam" id="PF00084">
    <property type="entry name" value="Sushi"/>
    <property type="match status" value="4"/>
</dbReference>
<evidence type="ECO:0000313" key="7">
    <source>
        <dbReference type="Ensembl" id="ENSNMLP00000003744.1"/>
    </source>
</evidence>
<protein>
    <recommendedName>
        <fullName evidence="6">Sushi domain-containing protein</fullName>
    </recommendedName>
</protein>
<keyword evidence="8" id="KW-1185">Reference proteome</keyword>
<dbReference type="PANTHER" id="PTHR45785">
    <property type="entry name" value="COMPLEMENT FACTOR H-RELATED"/>
    <property type="match status" value="1"/>
</dbReference>